<evidence type="ECO:0000313" key="3">
    <source>
        <dbReference type="Proteomes" id="UP000694843"/>
    </source>
</evidence>
<dbReference type="InterPro" id="IPR006342">
    <property type="entry name" value="FkbM_mtfrase"/>
</dbReference>
<dbReference type="PANTHER" id="PTHR34009">
    <property type="entry name" value="PROTEIN STAR"/>
    <property type="match status" value="1"/>
</dbReference>
<proteinExistence type="predicted"/>
<sequence>MCLERLARCSAQHRGYAVAAAATTLVLLVLLRVLAIDSVAWTTPVVNGGRDWHLSGMSQDNEALANEIALQVKGESEQPYQLQRPHLVDFSQNGQSCFVADLFKGKNSKRTFLEAGGYNGEDLSNSLYLERELGWSGLLVEPDPWNFWSLTKRNRKARALNACLSPSTSASKLTLKQSDTMSRLQRAEEVGTKGIFTQVQCYPLYSVMKAANLTQLNYLALDVEGLEMKVLQTLPWDAVNITVVQVEASHLDGEQSNRNLQRKRNNSRGHAPSTTDSKESQPSASTASTQNANVQLSQAPESTSCPTPVKSSLPNMASMTSGQRELVYFMRQKEYELLALIGEDFIFKKRPYAEY</sequence>
<dbReference type="GeneID" id="108665442"/>
<organism evidence="3 4">
    <name type="scientific">Hyalella azteca</name>
    <name type="common">Amphipod</name>
    <dbReference type="NCBI Taxonomy" id="294128"/>
    <lineage>
        <taxon>Eukaryota</taxon>
        <taxon>Metazoa</taxon>
        <taxon>Ecdysozoa</taxon>
        <taxon>Arthropoda</taxon>
        <taxon>Crustacea</taxon>
        <taxon>Multicrustacea</taxon>
        <taxon>Malacostraca</taxon>
        <taxon>Eumalacostraca</taxon>
        <taxon>Peracarida</taxon>
        <taxon>Amphipoda</taxon>
        <taxon>Senticaudata</taxon>
        <taxon>Talitrida</taxon>
        <taxon>Talitroidea</taxon>
        <taxon>Hyalellidae</taxon>
        <taxon>Hyalella</taxon>
    </lineage>
</organism>
<dbReference type="Proteomes" id="UP000694843">
    <property type="component" value="Unplaced"/>
</dbReference>
<dbReference type="GO" id="GO:0005886">
    <property type="term" value="C:plasma membrane"/>
    <property type="evidence" value="ECO:0007669"/>
    <property type="project" value="TreeGrafter"/>
</dbReference>
<dbReference type="GO" id="GO:0016197">
    <property type="term" value="P:endosomal transport"/>
    <property type="evidence" value="ECO:0007669"/>
    <property type="project" value="TreeGrafter"/>
</dbReference>
<accession>A0A8B7N2L9</accession>
<evidence type="ECO:0000259" key="2">
    <source>
        <dbReference type="Pfam" id="PF05050"/>
    </source>
</evidence>
<dbReference type="KEGG" id="hazt:108665442"/>
<dbReference type="SUPFAM" id="SSF53335">
    <property type="entry name" value="S-adenosyl-L-methionine-dependent methyltransferases"/>
    <property type="match status" value="1"/>
</dbReference>
<gene>
    <name evidence="4" type="primary">LOC108665442</name>
</gene>
<keyword evidence="3" id="KW-1185">Reference proteome</keyword>
<dbReference type="AlphaFoldDB" id="A0A8B7N2L9"/>
<dbReference type="GO" id="GO:0006888">
    <property type="term" value="P:endoplasmic reticulum to Golgi vesicle-mediated transport"/>
    <property type="evidence" value="ECO:0007669"/>
    <property type="project" value="TreeGrafter"/>
</dbReference>
<dbReference type="Pfam" id="PF05050">
    <property type="entry name" value="Methyltransf_21"/>
    <property type="match status" value="1"/>
</dbReference>
<feature type="compositionally biased region" description="Polar residues" evidence="1">
    <location>
        <begin position="272"/>
        <end position="317"/>
    </location>
</feature>
<feature type="domain" description="Methyltransferase FkbM" evidence="2">
    <location>
        <begin position="115"/>
        <end position="254"/>
    </location>
</feature>
<evidence type="ECO:0000256" key="1">
    <source>
        <dbReference type="SAM" id="MobiDB-lite"/>
    </source>
</evidence>
<name>A0A8B7N2L9_HYAAZ</name>
<reference evidence="4" key="1">
    <citation type="submission" date="2025-08" db="UniProtKB">
        <authorList>
            <consortium name="RefSeq"/>
        </authorList>
    </citation>
    <scope>IDENTIFICATION</scope>
    <source>
        <tissue evidence="4">Whole organism</tissue>
    </source>
</reference>
<feature type="region of interest" description="Disordered" evidence="1">
    <location>
        <begin position="252"/>
        <end position="317"/>
    </location>
</feature>
<dbReference type="InterPro" id="IPR029063">
    <property type="entry name" value="SAM-dependent_MTases_sf"/>
</dbReference>
<dbReference type="GO" id="GO:0005789">
    <property type="term" value="C:endoplasmic reticulum membrane"/>
    <property type="evidence" value="ECO:0007669"/>
    <property type="project" value="TreeGrafter"/>
</dbReference>
<dbReference type="PANTHER" id="PTHR34009:SF2">
    <property type="entry name" value="PROTEIN STAR"/>
    <property type="match status" value="1"/>
</dbReference>
<dbReference type="GO" id="GO:0005794">
    <property type="term" value="C:Golgi apparatus"/>
    <property type="evidence" value="ECO:0007669"/>
    <property type="project" value="TreeGrafter"/>
</dbReference>
<dbReference type="RefSeq" id="XP_018007683.1">
    <property type="nucleotide sequence ID" value="XM_018152194.2"/>
</dbReference>
<evidence type="ECO:0000313" key="4">
    <source>
        <dbReference type="RefSeq" id="XP_018007683.1"/>
    </source>
</evidence>
<dbReference type="Gene3D" id="3.40.50.150">
    <property type="entry name" value="Vaccinia Virus protein VP39"/>
    <property type="match status" value="1"/>
</dbReference>
<dbReference type="InterPro" id="IPR053202">
    <property type="entry name" value="EGF_Rcpt_Signaling_Reg"/>
</dbReference>
<dbReference type="GO" id="GO:0031902">
    <property type="term" value="C:late endosome membrane"/>
    <property type="evidence" value="ECO:0007669"/>
    <property type="project" value="TreeGrafter"/>
</dbReference>
<dbReference type="OrthoDB" id="6381097at2759"/>
<protein>
    <submittedName>
        <fullName evidence="4">Uncharacterized protein LOC108665442</fullName>
    </submittedName>
</protein>